<dbReference type="EMBL" id="LR797179">
    <property type="protein sequence ID" value="CAB4191883.1"/>
    <property type="molecule type" value="Genomic_DNA"/>
</dbReference>
<organism evidence="1">
    <name type="scientific">uncultured Caudovirales phage</name>
    <dbReference type="NCBI Taxonomy" id="2100421"/>
    <lineage>
        <taxon>Viruses</taxon>
        <taxon>Duplodnaviria</taxon>
        <taxon>Heunggongvirae</taxon>
        <taxon>Uroviricota</taxon>
        <taxon>Caudoviricetes</taxon>
        <taxon>Peduoviridae</taxon>
        <taxon>Maltschvirus</taxon>
        <taxon>Maltschvirus maltsch</taxon>
    </lineage>
</organism>
<sequence>MTTAKCTKMELFKAEIIYTITNEIHSENDELDEIDRLRIGDVFMIDTGYFNLLIDPIAQINPKCVIGRGKTNRKYISQIVFQSGSVSYMIGKPDALIEQFNKYNKYLTDYLNTNNQN</sequence>
<protein>
    <submittedName>
        <fullName evidence="1">Uncharacterized protein</fullName>
    </submittedName>
</protein>
<proteinExistence type="predicted"/>
<evidence type="ECO:0000313" key="1">
    <source>
        <dbReference type="EMBL" id="CAB4191883.1"/>
    </source>
</evidence>
<reference evidence="1" key="1">
    <citation type="submission" date="2020-05" db="EMBL/GenBank/DDBJ databases">
        <authorList>
            <person name="Chiriac C."/>
            <person name="Salcher M."/>
            <person name="Ghai R."/>
            <person name="Kavagutti S V."/>
        </authorList>
    </citation>
    <scope>NUCLEOTIDE SEQUENCE</scope>
</reference>
<gene>
    <name evidence="1" type="ORF">UFOVP1230_9</name>
</gene>
<name>A0A6J5R4Z2_9CAUD</name>
<accession>A0A6J5R4Z2</accession>